<keyword evidence="4 6" id="KW-0450">Lipoyl</keyword>
<feature type="compositionally biased region" description="Low complexity" evidence="7">
    <location>
        <begin position="139"/>
        <end position="149"/>
    </location>
</feature>
<accession>A0A6G8RU27</accession>
<dbReference type="PROSITE" id="PS00189">
    <property type="entry name" value="LIPOYL"/>
    <property type="match status" value="1"/>
</dbReference>
<evidence type="ECO:0000256" key="4">
    <source>
        <dbReference type="ARBA" id="ARBA00022823"/>
    </source>
</evidence>
<dbReference type="InterPro" id="IPR011053">
    <property type="entry name" value="Single_hybrid_motif"/>
</dbReference>
<dbReference type="SUPFAM" id="SSF52777">
    <property type="entry name" value="CoA-dependent acyltransferases"/>
    <property type="match status" value="1"/>
</dbReference>
<proteinExistence type="inferred from homology"/>
<evidence type="ECO:0000256" key="2">
    <source>
        <dbReference type="ARBA" id="ARBA00007317"/>
    </source>
</evidence>
<dbReference type="KEGG" id="asha:G8E00_05190"/>
<name>A0A6G8RU27_9GAMM</name>
<dbReference type="AlphaFoldDB" id="A0A6G8RU27"/>
<dbReference type="InterPro" id="IPR045257">
    <property type="entry name" value="E2/Pdx1"/>
</dbReference>
<feature type="region of interest" description="Disordered" evidence="7">
    <location>
        <begin position="99"/>
        <end position="155"/>
    </location>
</feature>
<evidence type="ECO:0000259" key="8">
    <source>
        <dbReference type="PROSITE" id="PS50968"/>
    </source>
</evidence>
<evidence type="ECO:0000256" key="1">
    <source>
        <dbReference type="ARBA" id="ARBA00001938"/>
    </source>
</evidence>
<dbReference type="SUPFAM" id="SSF47005">
    <property type="entry name" value="Peripheral subunit-binding domain of 2-oxo acid dehydrogenase complex"/>
    <property type="match status" value="2"/>
</dbReference>
<dbReference type="InterPro" id="IPR001078">
    <property type="entry name" value="2-oxoacid_DH_actylTfrase"/>
</dbReference>
<reference evidence="10 11" key="1">
    <citation type="submission" date="2020-03" db="EMBL/GenBank/DDBJ databases">
        <authorList>
            <person name="Zhu W."/>
        </authorList>
    </citation>
    <scope>NUCLEOTIDE SEQUENCE [LARGE SCALE GENOMIC DNA]</scope>
    <source>
        <strain evidence="10 11">323-1</strain>
    </source>
</reference>
<comment type="cofactor">
    <cofactor evidence="1 6">
        <name>(R)-lipoate</name>
        <dbReference type="ChEBI" id="CHEBI:83088"/>
    </cofactor>
</comment>
<dbReference type="InterPro" id="IPR023213">
    <property type="entry name" value="CAT-like_dom_sf"/>
</dbReference>
<dbReference type="FunFam" id="3.30.559.10:FF:000007">
    <property type="entry name" value="Dihydrolipoamide acetyltransferase component of pyruvate dehydrogenase complex"/>
    <property type="match status" value="1"/>
</dbReference>
<organism evidence="10 11">
    <name type="scientific">Acinetobacter shaoyimingii</name>
    <dbReference type="NCBI Taxonomy" id="2715164"/>
    <lineage>
        <taxon>Bacteria</taxon>
        <taxon>Pseudomonadati</taxon>
        <taxon>Pseudomonadota</taxon>
        <taxon>Gammaproteobacteria</taxon>
        <taxon>Moraxellales</taxon>
        <taxon>Moraxellaceae</taxon>
        <taxon>Acinetobacter</taxon>
    </lineage>
</organism>
<evidence type="ECO:0000313" key="11">
    <source>
        <dbReference type="Proteomes" id="UP000502297"/>
    </source>
</evidence>
<dbReference type="PANTHER" id="PTHR23151:SF90">
    <property type="entry name" value="DIHYDROLIPOYLLYSINE-RESIDUE ACETYLTRANSFERASE COMPONENT OF PYRUVATE DEHYDROGENASE COMPLEX, MITOCHONDRIAL-RELATED"/>
    <property type="match status" value="1"/>
</dbReference>
<dbReference type="GO" id="GO:0016746">
    <property type="term" value="F:acyltransferase activity"/>
    <property type="evidence" value="ECO:0007669"/>
    <property type="project" value="UniProtKB-KW"/>
</dbReference>
<dbReference type="InterPro" id="IPR000089">
    <property type="entry name" value="Biotin_lipoyl"/>
</dbReference>
<dbReference type="SUPFAM" id="SSF51230">
    <property type="entry name" value="Single hybrid motif"/>
    <property type="match status" value="1"/>
</dbReference>
<feature type="domain" description="Lipoyl-binding" evidence="8">
    <location>
        <begin position="4"/>
        <end position="79"/>
    </location>
</feature>
<dbReference type="EC" id="2.3.1.-" evidence="6"/>
<evidence type="ECO:0000256" key="7">
    <source>
        <dbReference type="SAM" id="MobiDB-lite"/>
    </source>
</evidence>
<feature type="region of interest" description="Disordered" evidence="7">
    <location>
        <begin position="220"/>
        <end position="249"/>
    </location>
</feature>
<feature type="domain" description="Peripheral subunit-binding (PSBD)" evidence="9">
    <location>
        <begin position="177"/>
        <end position="214"/>
    </location>
</feature>
<dbReference type="InterPro" id="IPR004167">
    <property type="entry name" value="PSBD"/>
</dbReference>
<evidence type="ECO:0000256" key="3">
    <source>
        <dbReference type="ARBA" id="ARBA00022679"/>
    </source>
</evidence>
<evidence type="ECO:0000313" key="10">
    <source>
        <dbReference type="EMBL" id="QIO05391.1"/>
    </source>
</evidence>
<dbReference type="GO" id="GO:0045254">
    <property type="term" value="C:pyruvate dehydrogenase complex"/>
    <property type="evidence" value="ECO:0007669"/>
    <property type="project" value="InterPro"/>
</dbReference>
<feature type="compositionally biased region" description="Polar residues" evidence="7">
    <location>
        <begin position="227"/>
        <end position="247"/>
    </location>
</feature>
<evidence type="ECO:0000256" key="6">
    <source>
        <dbReference type="RuleBase" id="RU003423"/>
    </source>
</evidence>
<keyword evidence="5 6" id="KW-0012">Acyltransferase</keyword>
<sequence>MSDIKTLEIPKWGLSMEEGTIAQWLIQEGDHFSKGQDICEIETTKIVNVLEAPFEGTLRKIIAHEGDTLVVGGFIAVCAEADVSDNDIQAFIQSLNGVTSSTSSTEEQVQHQSTTEQTEQQNSSHQNSSQQNLAEEQISTASSTPTSTPNVPKSEQGAQTYVIPEALRGFNVSADIFATPHALKLAEQHQVNLSKVTGSGREGRISVADLKQAVIAAGGQWPDQPKASAQQASTQQHKSTQDDSQVPATPVARRLAKQWGINLHDCRQSGSRGRICKEDVEAVYFRQQAGNQATQSHQSEQTVQTAPQKTVVEMNGMRRAIASRLQVAKRNAPHFRLVIDLNVEAIQALRQQINNTVPEVKLSINDMLIKSAAAALVKVPQVNVQFDEDKQQIIQFDQADISVAVAIDNGLITPIVKSANQKSLSDISNEMRDLATRAKTGKLKPDEFQGGSFSISNLGMLGIKHFDAIINPPQGAILALGASEKRTVVKKDTVVIREIVTATLSCDHRVIDGALGAKFLSVFKQYVENPALILV</sequence>
<feature type="domain" description="Peripheral subunit-binding (PSBD)" evidence="9">
    <location>
        <begin position="247"/>
        <end position="284"/>
    </location>
</feature>
<keyword evidence="3 6" id="KW-0808">Transferase</keyword>
<dbReference type="EMBL" id="CP049801">
    <property type="protein sequence ID" value="QIO05391.1"/>
    <property type="molecule type" value="Genomic_DNA"/>
</dbReference>
<dbReference type="PANTHER" id="PTHR23151">
    <property type="entry name" value="DIHYDROLIPOAMIDE ACETYL/SUCCINYL-TRANSFERASE-RELATED"/>
    <property type="match status" value="1"/>
</dbReference>
<dbReference type="Gene3D" id="2.40.50.100">
    <property type="match status" value="1"/>
</dbReference>
<dbReference type="Proteomes" id="UP000502297">
    <property type="component" value="Chromosome"/>
</dbReference>
<dbReference type="Pfam" id="PF00198">
    <property type="entry name" value="2-oxoacid_dh"/>
    <property type="match status" value="1"/>
</dbReference>
<dbReference type="PROSITE" id="PS51826">
    <property type="entry name" value="PSBD"/>
    <property type="match status" value="2"/>
</dbReference>
<dbReference type="Gene3D" id="3.30.559.10">
    <property type="entry name" value="Chloramphenicol acetyltransferase-like domain"/>
    <property type="match status" value="1"/>
</dbReference>
<keyword evidence="11" id="KW-1185">Reference proteome</keyword>
<dbReference type="GO" id="GO:0006086">
    <property type="term" value="P:pyruvate decarboxylation to acetyl-CoA"/>
    <property type="evidence" value="ECO:0007669"/>
    <property type="project" value="InterPro"/>
</dbReference>
<comment type="similarity">
    <text evidence="2 6">Belongs to the 2-oxoacid dehydrogenase family.</text>
</comment>
<dbReference type="PROSITE" id="PS50968">
    <property type="entry name" value="BIOTINYL_LIPOYL"/>
    <property type="match status" value="1"/>
</dbReference>
<dbReference type="CDD" id="cd06849">
    <property type="entry name" value="lipoyl_domain"/>
    <property type="match status" value="1"/>
</dbReference>
<dbReference type="InterPro" id="IPR036625">
    <property type="entry name" value="E3-bd_dom_sf"/>
</dbReference>
<evidence type="ECO:0000256" key="5">
    <source>
        <dbReference type="ARBA" id="ARBA00023315"/>
    </source>
</evidence>
<dbReference type="Gene3D" id="4.10.320.10">
    <property type="entry name" value="E3-binding domain"/>
    <property type="match status" value="2"/>
</dbReference>
<dbReference type="Pfam" id="PF02817">
    <property type="entry name" value="E3_binding"/>
    <property type="match status" value="2"/>
</dbReference>
<protein>
    <recommendedName>
        <fullName evidence="6">Dihydrolipoamide acetyltransferase component of pyruvate dehydrogenase complex</fullName>
        <ecNumber evidence="6">2.3.1.-</ecNumber>
    </recommendedName>
</protein>
<evidence type="ECO:0000259" key="9">
    <source>
        <dbReference type="PROSITE" id="PS51826"/>
    </source>
</evidence>
<dbReference type="Pfam" id="PF00364">
    <property type="entry name" value="Biotin_lipoyl"/>
    <property type="match status" value="1"/>
</dbReference>
<dbReference type="InterPro" id="IPR003016">
    <property type="entry name" value="2-oxoA_DH_lipoyl-BS"/>
</dbReference>
<feature type="compositionally biased region" description="Low complexity" evidence="7">
    <location>
        <begin position="99"/>
        <end position="131"/>
    </location>
</feature>
<gene>
    <name evidence="10" type="ORF">G8E00_05190</name>
</gene>